<dbReference type="Pfam" id="PF00534">
    <property type="entry name" value="Glycos_transf_1"/>
    <property type="match status" value="1"/>
</dbReference>
<keyword evidence="4" id="KW-1185">Reference proteome</keyword>
<dbReference type="STRING" id="1411621.AUC43_16925"/>
<dbReference type="AlphaFoldDB" id="A0A0U3SK93"/>
<dbReference type="InterPro" id="IPR001296">
    <property type="entry name" value="Glyco_trans_1"/>
</dbReference>
<feature type="domain" description="Glycosyl transferase family 1" evidence="1">
    <location>
        <begin position="198"/>
        <end position="363"/>
    </location>
</feature>
<reference evidence="3 4" key="1">
    <citation type="submission" date="2015-12" db="EMBL/GenBank/DDBJ databases">
        <authorList>
            <person name="Shamseldin A."/>
            <person name="Moawad H."/>
            <person name="Abd El-Rahim W.M."/>
            <person name="Sadowsky M.J."/>
        </authorList>
    </citation>
    <scope>NUCLEOTIDE SEQUENCE [LARGE SCALE GENOMIC DNA]</scope>
    <source>
        <strain evidence="3 4">DG5B</strain>
    </source>
</reference>
<dbReference type="OrthoDB" id="9806653at2"/>
<accession>A0A0U3SK93</accession>
<sequence length="430" mass="47810">MKYQTEFESLLGQHAEHEATPQLAVLCLSGSLGGLELNSLKFAGWMQERGWRITFFAPPATPLAKLSEEWFVPMEILAVRRGLKLPLTAWALKEQLERLHIEVLVVTQNKDLALATLVKTLMGGRLRVIYQQHMQLGRPKRSLVHTLRFRLVDAWLTPLPGLAQEVARLTRFETQRLHIVPLGLPLEQFAAPTRTTAQARQELDLPEHGRLLGILGRLDAGKGQAFVIEVLHHLRTQLNHDASLLIMGESTRNEGEAYYEQLKQQVVRLGLQDRVHFRGFRANPSVFYKAIDVFVLASENETYGMVTLEAMAAGVPVVATATGGTVELVQHGKTGLLYLRGDVAACARAVRRCSDEPAPTRARVELAQLERWRYSHHRQCALTEDIIRALSPVPAAAAPALPRLKLPIAINAAFSKVAAGGQKPLILRHS</sequence>
<dbReference type="EMBL" id="CP013909">
    <property type="protein sequence ID" value="ALW86614.1"/>
    <property type="molecule type" value="Genomic_DNA"/>
</dbReference>
<organism evidence="3 4">
    <name type="scientific">Hymenobacter sedentarius</name>
    <dbReference type="NCBI Taxonomy" id="1411621"/>
    <lineage>
        <taxon>Bacteria</taxon>
        <taxon>Pseudomonadati</taxon>
        <taxon>Bacteroidota</taxon>
        <taxon>Cytophagia</taxon>
        <taxon>Cytophagales</taxon>
        <taxon>Hymenobacteraceae</taxon>
        <taxon>Hymenobacter</taxon>
    </lineage>
</organism>
<gene>
    <name evidence="3" type="ORF">AUC43_16925</name>
</gene>
<dbReference type="GO" id="GO:0016757">
    <property type="term" value="F:glycosyltransferase activity"/>
    <property type="evidence" value="ECO:0007669"/>
    <property type="project" value="InterPro"/>
</dbReference>
<dbReference type="RefSeq" id="WP_068196369.1">
    <property type="nucleotide sequence ID" value="NZ_CP013909.1"/>
</dbReference>
<evidence type="ECO:0000313" key="4">
    <source>
        <dbReference type="Proteomes" id="UP000059542"/>
    </source>
</evidence>
<dbReference type="InterPro" id="IPR050194">
    <property type="entry name" value="Glycosyltransferase_grp1"/>
</dbReference>
<protein>
    <submittedName>
        <fullName evidence="3">Uncharacterized protein</fullName>
    </submittedName>
</protein>
<name>A0A0U3SK93_9BACT</name>
<dbReference type="InterPro" id="IPR028098">
    <property type="entry name" value="Glyco_trans_4-like_N"/>
</dbReference>
<evidence type="ECO:0000259" key="1">
    <source>
        <dbReference type="Pfam" id="PF00534"/>
    </source>
</evidence>
<dbReference type="CDD" id="cd03801">
    <property type="entry name" value="GT4_PimA-like"/>
    <property type="match status" value="1"/>
</dbReference>
<dbReference type="KEGG" id="hyg:AUC43_16925"/>
<dbReference type="PANTHER" id="PTHR45947">
    <property type="entry name" value="SULFOQUINOVOSYL TRANSFERASE SQD2"/>
    <property type="match status" value="1"/>
</dbReference>
<evidence type="ECO:0000313" key="3">
    <source>
        <dbReference type="EMBL" id="ALW86614.1"/>
    </source>
</evidence>
<evidence type="ECO:0000259" key="2">
    <source>
        <dbReference type="Pfam" id="PF13439"/>
    </source>
</evidence>
<dbReference type="Proteomes" id="UP000059542">
    <property type="component" value="Chromosome"/>
</dbReference>
<feature type="domain" description="Glycosyltransferase subfamily 4-like N-terminal" evidence="2">
    <location>
        <begin position="33"/>
        <end position="187"/>
    </location>
</feature>
<dbReference type="Gene3D" id="3.40.50.2000">
    <property type="entry name" value="Glycogen Phosphorylase B"/>
    <property type="match status" value="2"/>
</dbReference>
<dbReference type="PANTHER" id="PTHR45947:SF3">
    <property type="entry name" value="SULFOQUINOVOSYL TRANSFERASE SQD2"/>
    <property type="match status" value="1"/>
</dbReference>
<dbReference type="SUPFAM" id="SSF53756">
    <property type="entry name" value="UDP-Glycosyltransferase/glycogen phosphorylase"/>
    <property type="match status" value="1"/>
</dbReference>
<dbReference type="Pfam" id="PF13439">
    <property type="entry name" value="Glyco_transf_4"/>
    <property type="match status" value="1"/>
</dbReference>
<proteinExistence type="predicted"/>